<dbReference type="AlphaFoldDB" id="A0A9D9EHT7"/>
<evidence type="ECO:0000259" key="2">
    <source>
        <dbReference type="Pfam" id="PF21186"/>
    </source>
</evidence>
<dbReference type="Proteomes" id="UP000823637">
    <property type="component" value="Unassembled WGS sequence"/>
</dbReference>
<dbReference type="InterPro" id="IPR049281">
    <property type="entry name" value="BVU_3817-like_C_sf"/>
</dbReference>
<evidence type="ECO:0000259" key="1">
    <source>
        <dbReference type="Pfam" id="PF18347"/>
    </source>
</evidence>
<feature type="domain" description="DUF5606" evidence="1">
    <location>
        <begin position="2"/>
        <end position="47"/>
    </location>
</feature>
<reference evidence="3" key="1">
    <citation type="submission" date="2020-10" db="EMBL/GenBank/DDBJ databases">
        <authorList>
            <person name="Gilroy R."/>
        </authorList>
    </citation>
    <scope>NUCLEOTIDE SEQUENCE</scope>
    <source>
        <strain evidence="3">D3-1215</strain>
    </source>
</reference>
<evidence type="ECO:0000313" key="4">
    <source>
        <dbReference type="Proteomes" id="UP000823637"/>
    </source>
</evidence>
<dbReference type="EMBL" id="JADIMR010000087">
    <property type="protein sequence ID" value="MBO8447218.1"/>
    <property type="molecule type" value="Genomic_DNA"/>
</dbReference>
<gene>
    <name evidence="3" type="ORF">IAC32_05695</name>
</gene>
<name>A0A9D9EHT7_9BACT</name>
<proteinExistence type="predicted"/>
<dbReference type="InterPro" id="IPR049280">
    <property type="entry name" value="DUF6852"/>
</dbReference>
<organism evidence="3 4">
    <name type="scientific">Candidatus Enterocola intestinipullorum</name>
    <dbReference type="NCBI Taxonomy" id="2840783"/>
    <lineage>
        <taxon>Bacteria</taxon>
        <taxon>Pseudomonadati</taxon>
        <taxon>Bacteroidota</taxon>
        <taxon>Bacteroidia</taxon>
        <taxon>Bacteroidales</taxon>
        <taxon>Candidatus Enterocola</taxon>
    </lineage>
</organism>
<dbReference type="Gene3D" id="2.30.30.730">
    <property type="match status" value="1"/>
</dbReference>
<accession>A0A9D9EHT7</accession>
<dbReference type="InterPro" id="IPR049282">
    <property type="entry name" value="BVU_3817_N_sf"/>
</dbReference>
<dbReference type="Pfam" id="PF21186">
    <property type="entry name" value="DUF6852"/>
    <property type="match status" value="1"/>
</dbReference>
<dbReference type="InterPro" id="IPR041218">
    <property type="entry name" value="DUF5606"/>
</dbReference>
<feature type="non-terminal residue" evidence="3">
    <location>
        <position position="134"/>
    </location>
</feature>
<reference evidence="3" key="2">
    <citation type="journal article" date="2021" name="PeerJ">
        <title>Extensive microbial diversity within the chicken gut microbiome revealed by metagenomics and culture.</title>
        <authorList>
            <person name="Gilroy R."/>
            <person name="Ravi A."/>
            <person name="Getino M."/>
            <person name="Pursley I."/>
            <person name="Horton D.L."/>
            <person name="Alikhan N.F."/>
            <person name="Baker D."/>
            <person name="Gharbi K."/>
            <person name="Hall N."/>
            <person name="Watson M."/>
            <person name="Adriaenssens E.M."/>
            <person name="Foster-Nyarko E."/>
            <person name="Jarju S."/>
            <person name="Secka A."/>
            <person name="Antonio M."/>
            <person name="Oren A."/>
            <person name="Chaudhuri R.R."/>
            <person name="La Ragione R."/>
            <person name="Hildebrand F."/>
            <person name="Pallen M.J."/>
        </authorList>
    </citation>
    <scope>NUCLEOTIDE SEQUENCE</scope>
    <source>
        <strain evidence="3">D3-1215</strain>
    </source>
</reference>
<evidence type="ECO:0000313" key="3">
    <source>
        <dbReference type="EMBL" id="MBO8447218.1"/>
    </source>
</evidence>
<protein>
    <submittedName>
        <fullName evidence="3">DUF5606 domain-containing protein</fullName>
    </submittedName>
</protein>
<feature type="domain" description="DUF6852" evidence="2">
    <location>
        <begin position="50"/>
        <end position="120"/>
    </location>
</feature>
<sequence length="134" mass="15153">MLEKVLSISGRSGLFKMLAASKKAIIVEALADGTRMPVYPHEKMISLNDISIYTNDEDVPLRDVFTKLYEVLKGEKTTLDLKNADKKALQDFLATALPDFDRDRVHNSDIIKIAKWYNLLIGAGFTSFEEDKEE</sequence>
<comment type="caution">
    <text evidence="3">The sequence shown here is derived from an EMBL/GenBank/DDBJ whole genome shotgun (WGS) entry which is preliminary data.</text>
</comment>
<dbReference type="Pfam" id="PF18347">
    <property type="entry name" value="DUF5606"/>
    <property type="match status" value="1"/>
</dbReference>
<dbReference type="Gene3D" id="1.10.10.1650">
    <property type="match status" value="1"/>
</dbReference>